<dbReference type="EMBL" id="CYPW01000006">
    <property type="protein sequence ID" value="CUH51118.1"/>
    <property type="molecule type" value="Genomic_DNA"/>
</dbReference>
<proteinExistence type="predicted"/>
<organism evidence="1 2">
    <name type="scientific">Shimia marina</name>
    <dbReference type="NCBI Taxonomy" id="321267"/>
    <lineage>
        <taxon>Bacteria</taxon>
        <taxon>Pseudomonadati</taxon>
        <taxon>Pseudomonadota</taxon>
        <taxon>Alphaproteobacteria</taxon>
        <taxon>Rhodobacterales</taxon>
        <taxon>Roseobacteraceae</taxon>
    </lineage>
</organism>
<dbReference type="STRING" id="321267.SHM7688_00551"/>
<name>A0A0P1EKY7_9RHOB</name>
<reference evidence="1 2" key="1">
    <citation type="submission" date="2015-09" db="EMBL/GenBank/DDBJ databases">
        <authorList>
            <consortium name="Swine Surveillance"/>
        </authorList>
    </citation>
    <scope>NUCLEOTIDE SEQUENCE [LARGE SCALE GENOMIC DNA]</scope>
    <source>
        <strain evidence="1 2">CECT 7688</strain>
    </source>
</reference>
<dbReference type="Proteomes" id="UP000054823">
    <property type="component" value="Unassembled WGS sequence"/>
</dbReference>
<evidence type="ECO:0000313" key="1">
    <source>
        <dbReference type="EMBL" id="CUH51118.1"/>
    </source>
</evidence>
<protein>
    <submittedName>
        <fullName evidence="1">Uncharacterized protein</fullName>
    </submittedName>
</protein>
<evidence type="ECO:0000313" key="2">
    <source>
        <dbReference type="Proteomes" id="UP000054823"/>
    </source>
</evidence>
<gene>
    <name evidence="1" type="ORF">SHM7688_00551</name>
</gene>
<dbReference type="AlphaFoldDB" id="A0A0P1EKY7"/>
<sequence length="128" mass="14332">MITICHRIRQPAQHNHACARAKHRALRAVVKRVTGTIGRQDFTVFKDIAPPMRQFDGHAARKRHVAFAIQQRLRPIMHRHKRGRTGGLHPKARSLEIQNMAEAGGQEILVVAGVTQQEHAGAVHQIAV</sequence>
<accession>A0A0P1EKY7</accession>
<keyword evidence="2" id="KW-1185">Reference proteome</keyword>